<name>A0AAE9WB07_9SCHI</name>
<dbReference type="GO" id="GO:0005524">
    <property type="term" value="F:ATP binding"/>
    <property type="evidence" value="ECO:0007669"/>
    <property type="project" value="InterPro"/>
</dbReference>
<dbReference type="SUPFAM" id="SSF52540">
    <property type="entry name" value="P-loop containing nucleoside triphosphate hydrolases"/>
    <property type="match status" value="1"/>
</dbReference>
<organism evidence="2 3">
    <name type="scientific">Schizosaccharomyces osmophilus</name>
    <dbReference type="NCBI Taxonomy" id="2545709"/>
    <lineage>
        <taxon>Eukaryota</taxon>
        <taxon>Fungi</taxon>
        <taxon>Dikarya</taxon>
        <taxon>Ascomycota</taxon>
        <taxon>Taphrinomycotina</taxon>
        <taxon>Schizosaccharomycetes</taxon>
        <taxon>Schizosaccharomycetales</taxon>
        <taxon>Schizosaccharomycetaceae</taxon>
        <taxon>Schizosaccharomyces</taxon>
    </lineage>
</organism>
<dbReference type="AlphaFoldDB" id="A0AAE9WB07"/>
<dbReference type="GO" id="GO:0016301">
    <property type="term" value="F:kinase activity"/>
    <property type="evidence" value="ECO:0007669"/>
    <property type="project" value="UniProtKB-KW"/>
</dbReference>
<keyword evidence="2" id="KW-0808">Transferase</keyword>
<accession>A0AAE9WB07</accession>
<evidence type="ECO:0000259" key="1">
    <source>
        <dbReference type="Pfam" id="PF00485"/>
    </source>
</evidence>
<dbReference type="KEGG" id="som:SOMG_02096"/>
<keyword evidence="3" id="KW-1185">Reference proteome</keyword>
<sequence length="224" mass="25079">MNLAQGVDSTDAVFQRAIELLQHQPRVLIGLAGGPGSGKTTLTSKLINEWNKRLGSEMVKMIPMDGFHYTLEELEKMDNPVEAKARRGAEWTFDARLYASLVALVKKVTDCELFAPSFDHSVGAPIPNDIHILPKHRIIVFEGNYLLLNKHPWSLAANLYDIKAFLAIDFPTARNRVIQRHLQAGICQTDADSAARTDANDMVNLDFIQHNLLVPDFILHQVDL</sequence>
<reference evidence="2 3" key="1">
    <citation type="journal article" date="2023" name="G3 (Bethesda)">
        <title>A high-quality reference genome for the fission yeast Schizosaccharomyces osmophilus.</title>
        <authorList>
            <person name="Jia G.S."/>
            <person name="Zhang W.C."/>
            <person name="Liang Y."/>
            <person name="Liu X.H."/>
            <person name="Rhind N."/>
            <person name="Pidoux A."/>
            <person name="Brysch-Herzberg M."/>
            <person name="Du L.L."/>
        </authorList>
    </citation>
    <scope>NUCLEOTIDE SEQUENCE [LARGE SCALE GENOMIC DNA]</scope>
    <source>
        <strain evidence="2 3">CBS 15793</strain>
    </source>
</reference>
<evidence type="ECO:0000313" key="2">
    <source>
        <dbReference type="EMBL" id="WBW72658.1"/>
    </source>
</evidence>
<dbReference type="GeneID" id="80875578"/>
<dbReference type="Gene3D" id="3.40.50.300">
    <property type="entry name" value="P-loop containing nucleotide triphosphate hydrolases"/>
    <property type="match status" value="2"/>
</dbReference>
<dbReference type="EMBL" id="CP115611">
    <property type="protein sequence ID" value="WBW72658.1"/>
    <property type="molecule type" value="Genomic_DNA"/>
</dbReference>
<keyword evidence="2" id="KW-0418">Kinase</keyword>
<evidence type="ECO:0000313" key="3">
    <source>
        <dbReference type="Proteomes" id="UP001212411"/>
    </source>
</evidence>
<dbReference type="InterPro" id="IPR006083">
    <property type="entry name" value="PRK/URK"/>
</dbReference>
<dbReference type="Proteomes" id="UP001212411">
    <property type="component" value="Chromosome 1"/>
</dbReference>
<proteinExistence type="predicted"/>
<dbReference type="RefSeq" id="XP_056036901.1">
    <property type="nucleotide sequence ID" value="XM_056180889.1"/>
</dbReference>
<dbReference type="Pfam" id="PF00485">
    <property type="entry name" value="PRK"/>
    <property type="match status" value="1"/>
</dbReference>
<dbReference type="InterPro" id="IPR027417">
    <property type="entry name" value="P-loop_NTPase"/>
</dbReference>
<protein>
    <submittedName>
        <fullName evidence="2">Uridine kinase Yfh7</fullName>
    </submittedName>
</protein>
<dbReference type="PANTHER" id="PTHR10285">
    <property type="entry name" value="URIDINE KINASE"/>
    <property type="match status" value="1"/>
</dbReference>
<feature type="domain" description="Phosphoribulokinase/uridine kinase" evidence="1">
    <location>
        <begin position="28"/>
        <end position="181"/>
    </location>
</feature>
<gene>
    <name evidence="2" type="primary">yfh7</name>
    <name evidence="2" type="ORF">SOMG_02096</name>
</gene>